<dbReference type="Proteomes" id="UP001479290">
    <property type="component" value="Unassembled WGS sequence"/>
</dbReference>
<gene>
    <name evidence="2" type="ORF">ABG768_008521</name>
</gene>
<organism evidence="2 3">
    <name type="scientific">Culter alburnus</name>
    <name type="common">Topmouth culter</name>
    <dbReference type="NCBI Taxonomy" id="194366"/>
    <lineage>
        <taxon>Eukaryota</taxon>
        <taxon>Metazoa</taxon>
        <taxon>Chordata</taxon>
        <taxon>Craniata</taxon>
        <taxon>Vertebrata</taxon>
        <taxon>Euteleostomi</taxon>
        <taxon>Actinopterygii</taxon>
        <taxon>Neopterygii</taxon>
        <taxon>Teleostei</taxon>
        <taxon>Ostariophysi</taxon>
        <taxon>Cypriniformes</taxon>
        <taxon>Xenocyprididae</taxon>
        <taxon>Xenocypridinae</taxon>
        <taxon>Culter</taxon>
    </lineage>
</organism>
<keyword evidence="1" id="KW-0732">Signal</keyword>
<protein>
    <submittedName>
        <fullName evidence="2">Uncharacterized protein</fullName>
    </submittedName>
</protein>
<dbReference type="InterPro" id="IPR036816">
    <property type="entry name" value="RNaseA-like_dom_sf"/>
</dbReference>
<comment type="caution">
    <text evidence="2">The sequence shown here is derived from an EMBL/GenBank/DDBJ whole genome shotgun (WGS) entry which is preliminary data.</text>
</comment>
<sequence length="181" mass="20706">MLSFLVILTVTLHTCLSELDMVPPSEPCTEANNKNAYDTFLHRHLRKDIPTDSHNLREWQKFITKIKTWDRPIQSFFPISEARMVMAVCSSGGKKMDQGNLCISKKPLKFFTAYINNKKQVKKVKVQEQHAILGCDKIENKCRPVHFEANTNDATPDNSKPDCNTAMANASFIPFEELFEI</sequence>
<evidence type="ECO:0000256" key="1">
    <source>
        <dbReference type="SAM" id="SignalP"/>
    </source>
</evidence>
<accession>A0AAW1ZGQ7</accession>
<feature type="chain" id="PRO_5043755143" evidence="1">
    <location>
        <begin position="18"/>
        <end position="181"/>
    </location>
</feature>
<feature type="signal peptide" evidence="1">
    <location>
        <begin position="1"/>
        <end position="17"/>
    </location>
</feature>
<dbReference type="AlphaFoldDB" id="A0AAW1ZGQ7"/>
<evidence type="ECO:0000313" key="3">
    <source>
        <dbReference type="Proteomes" id="UP001479290"/>
    </source>
</evidence>
<dbReference type="Gene3D" id="3.10.130.10">
    <property type="entry name" value="Ribonuclease A-like domain"/>
    <property type="match status" value="1"/>
</dbReference>
<reference evidence="2 3" key="1">
    <citation type="submission" date="2024-05" db="EMBL/GenBank/DDBJ databases">
        <title>A high-quality chromosomal-level genome assembly of Topmouth culter (Culter alburnus).</title>
        <authorList>
            <person name="Zhao H."/>
        </authorList>
    </citation>
    <scope>NUCLEOTIDE SEQUENCE [LARGE SCALE GENOMIC DNA]</scope>
    <source>
        <strain evidence="2">CATC2023</strain>
        <tissue evidence="2">Muscle</tissue>
    </source>
</reference>
<name>A0AAW1ZGQ7_CULAL</name>
<dbReference type="EMBL" id="JAWDJR010000016">
    <property type="protein sequence ID" value="KAK9960677.1"/>
    <property type="molecule type" value="Genomic_DNA"/>
</dbReference>
<evidence type="ECO:0000313" key="2">
    <source>
        <dbReference type="EMBL" id="KAK9960677.1"/>
    </source>
</evidence>
<proteinExistence type="predicted"/>
<keyword evidence="3" id="KW-1185">Reference proteome</keyword>